<dbReference type="Gene3D" id="1.20.810.10">
    <property type="entry name" value="Cytochrome Bc1 Complex, Chain C"/>
    <property type="match status" value="1"/>
</dbReference>
<evidence type="ECO:0000256" key="2">
    <source>
        <dbReference type="ARBA" id="ARBA00009083"/>
    </source>
</evidence>
<proteinExistence type="inferred from homology"/>
<feature type="domain" description="Cytochrome b/b6 N-terminal region profile" evidence="9">
    <location>
        <begin position="183"/>
        <end position="228"/>
    </location>
</feature>
<organism evidence="10 11">
    <name type="scientific">Gossypium arboreum</name>
    <name type="common">Tree cotton</name>
    <name type="synonym">Gossypium nanking</name>
    <dbReference type="NCBI Taxonomy" id="29729"/>
    <lineage>
        <taxon>Eukaryota</taxon>
        <taxon>Viridiplantae</taxon>
        <taxon>Streptophyta</taxon>
        <taxon>Embryophyta</taxon>
        <taxon>Tracheophyta</taxon>
        <taxon>Spermatophyta</taxon>
        <taxon>Magnoliopsida</taxon>
        <taxon>eudicotyledons</taxon>
        <taxon>Gunneridae</taxon>
        <taxon>Pentapetalae</taxon>
        <taxon>rosids</taxon>
        <taxon>malvids</taxon>
        <taxon>Malvales</taxon>
        <taxon>Malvaceae</taxon>
        <taxon>Malvoideae</taxon>
        <taxon>Gossypium</taxon>
    </lineage>
</organism>
<dbReference type="InterPro" id="IPR005797">
    <property type="entry name" value="Cyt_b/b6_N"/>
</dbReference>
<feature type="region of interest" description="Disordered" evidence="8">
    <location>
        <begin position="141"/>
        <end position="162"/>
    </location>
</feature>
<dbReference type="InterPro" id="IPR018271">
    <property type="entry name" value="Ribosomal_uS14_CS"/>
</dbReference>
<protein>
    <recommendedName>
        <fullName evidence="6">Small ribosomal subunit protein uS14m</fullName>
    </recommendedName>
    <alternativeName>
        <fullName evidence="7">Ribosomal protein S14, mitochondrial</fullName>
    </alternativeName>
</protein>
<comment type="caution">
    <text evidence="10">The sequence shown here is derived from an EMBL/GenBank/DDBJ whole genome shotgun (WGS) entry which is preliminary data.</text>
</comment>
<evidence type="ECO:0000256" key="6">
    <source>
        <dbReference type="ARBA" id="ARBA00040774"/>
    </source>
</evidence>
<evidence type="ECO:0000259" key="9">
    <source>
        <dbReference type="Pfam" id="PF00033"/>
    </source>
</evidence>
<evidence type="ECO:0000313" key="11">
    <source>
        <dbReference type="Proteomes" id="UP001358586"/>
    </source>
</evidence>
<evidence type="ECO:0000256" key="1">
    <source>
        <dbReference type="ARBA" id="ARBA00004173"/>
    </source>
</evidence>
<dbReference type="Pfam" id="PF00033">
    <property type="entry name" value="Cytochrome_B"/>
    <property type="match status" value="1"/>
</dbReference>
<sequence>MRGKLSKMSEKRNIRDHKRRLLAAKYELRRKLYKAFCKDPDLPSDMRDKHRYKLSKLPRNSSFARVRNRCISTGRPRSVYEFFRISRIVFRGLASRGRSEAKFNQGKGGLTFPDAESSYSNLAMLMEQDNKMISPRVLERRESGKNLSSSVTEQSDDSSVTQDDPFGASFAVYPLHPSKIKERIVTGVFLAMHYTPHVDLAFNSVEHVMRDVEGGWLLRYMHANGASWIGCQPVEAPFVTIGQISPLVFFLFFAITPILGRVGRGIPNSYTETEHA</sequence>
<reference evidence="10 11" key="1">
    <citation type="submission" date="2023-03" db="EMBL/GenBank/DDBJ databases">
        <title>WGS of Gossypium arboreum.</title>
        <authorList>
            <person name="Yu D."/>
        </authorList>
    </citation>
    <scope>NUCLEOTIDE SEQUENCE [LARGE SCALE GENOMIC DNA]</scope>
    <source>
        <tissue evidence="10">Leaf</tissue>
    </source>
</reference>
<feature type="compositionally biased region" description="Low complexity" evidence="8">
    <location>
        <begin position="148"/>
        <end position="161"/>
    </location>
</feature>
<dbReference type="InterPro" id="IPR016174">
    <property type="entry name" value="Di-haem_cyt_TM"/>
</dbReference>
<dbReference type="EMBL" id="JARKNE010000043">
    <property type="protein sequence ID" value="KAK5769917.1"/>
    <property type="molecule type" value="Genomic_DNA"/>
</dbReference>
<dbReference type="InterPro" id="IPR001209">
    <property type="entry name" value="Ribosomal_uS14"/>
</dbReference>
<dbReference type="SUPFAM" id="SSF81342">
    <property type="entry name" value="Transmembrane di-heme cytochromes"/>
    <property type="match status" value="1"/>
</dbReference>
<dbReference type="PANTHER" id="PTHR19836">
    <property type="entry name" value="30S RIBOSOMAL PROTEIN S14"/>
    <property type="match status" value="1"/>
</dbReference>
<dbReference type="InterPro" id="IPR036150">
    <property type="entry name" value="Cyt_b/b6_C_sf"/>
</dbReference>
<comment type="subcellular location">
    <subcellularLocation>
        <location evidence="1">Mitochondrion</location>
    </subcellularLocation>
</comment>
<dbReference type="Gene3D" id="1.10.287.1480">
    <property type="match status" value="1"/>
</dbReference>
<accession>A0ABR0M9H6</accession>
<keyword evidence="11" id="KW-1185">Reference proteome</keyword>
<evidence type="ECO:0000256" key="4">
    <source>
        <dbReference type="ARBA" id="ARBA00023128"/>
    </source>
</evidence>
<dbReference type="Proteomes" id="UP001358586">
    <property type="component" value="Unassembled WGS sequence"/>
</dbReference>
<keyword evidence="3" id="KW-0689">Ribosomal protein</keyword>
<dbReference type="PROSITE" id="PS00527">
    <property type="entry name" value="RIBOSOMAL_S14"/>
    <property type="match status" value="1"/>
</dbReference>
<evidence type="ECO:0000256" key="3">
    <source>
        <dbReference type="ARBA" id="ARBA00022980"/>
    </source>
</evidence>
<dbReference type="PANTHER" id="PTHR19836:SF30">
    <property type="entry name" value="RIBOSOMAL PROTEIN S14"/>
    <property type="match status" value="1"/>
</dbReference>
<evidence type="ECO:0000256" key="7">
    <source>
        <dbReference type="ARBA" id="ARBA00042804"/>
    </source>
</evidence>
<dbReference type="Pfam" id="PF00253">
    <property type="entry name" value="Ribosomal_S14"/>
    <property type="match status" value="1"/>
</dbReference>
<dbReference type="InterPro" id="IPR027387">
    <property type="entry name" value="Cytb/b6-like_sf"/>
</dbReference>
<comment type="similarity">
    <text evidence="2">Belongs to the universal ribosomal protein uS14 family.</text>
</comment>
<gene>
    <name evidence="10" type="ORF">PVK06_049957</name>
</gene>
<keyword evidence="4" id="KW-0496">Mitochondrion</keyword>
<name>A0ABR0M9H6_GOSAR</name>
<evidence type="ECO:0000256" key="8">
    <source>
        <dbReference type="SAM" id="MobiDB-lite"/>
    </source>
</evidence>
<evidence type="ECO:0000256" key="5">
    <source>
        <dbReference type="ARBA" id="ARBA00023274"/>
    </source>
</evidence>
<evidence type="ECO:0000313" key="10">
    <source>
        <dbReference type="EMBL" id="KAK5769917.1"/>
    </source>
</evidence>
<keyword evidence="5" id="KW-0687">Ribonucleoprotein</keyword>
<dbReference type="SUPFAM" id="SSF57716">
    <property type="entry name" value="Glucocorticoid receptor-like (DNA-binding domain)"/>
    <property type="match status" value="1"/>
</dbReference>
<dbReference type="SUPFAM" id="SSF81648">
    <property type="entry name" value="a domain/subunit of cytochrome bc1 complex (Ubiquinol-cytochrome c reductase)"/>
    <property type="match status" value="1"/>
</dbReference>